<dbReference type="NCBIfam" id="TIGR00254">
    <property type="entry name" value="GGDEF"/>
    <property type="match status" value="1"/>
</dbReference>
<keyword evidence="1" id="KW-1133">Transmembrane helix</keyword>
<sequence>MTRYLKGLKEKYDYNSVFLVSEHSKNYYHFNGINKVISEMNDHDKWYYDFVKSNLTYDLIVDTDEANNNNLSVFINCRIDDNQGNFLGVTGVGLQLNRVQELLTEFGNDFQLEAMLFDSSGIVQVHTKTDLIGKENVFDYKSLEENKDAILNSKESISLYQYKDDVSSGYIIVKYIEDLNWYLLVKKDTSVLVNSFHTLLFNDLIIFFVVLFFIIFIISKIVENNHRALLTMAKTDVLTGLPNRRGFEEVVGGIIKNDNRNTNYYIFVFDIDNFKNVNDIYGHIAGDEVIFNIGNTVKACLEGRGEVFRWGGDEFVGYITGEEEIMKKLVSQIYNLILTKTEFEKYKTTISMGITLLHSSDTVETIVKKADKALYAAKESGKNKYNIY</sequence>
<comment type="caution">
    <text evidence="3">The sequence shown here is derived from an EMBL/GenBank/DDBJ whole genome shotgun (WGS) entry which is preliminary data.</text>
</comment>
<name>A0A645C812_9ZZZZ</name>
<evidence type="ECO:0000259" key="2">
    <source>
        <dbReference type="PROSITE" id="PS50887"/>
    </source>
</evidence>
<dbReference type="CDD" id="cd01949">
    <property type="entry name" value="GGDEF"/>
    <property type="match status" value="1"/>
</dbReference>
<dbReference type="Gene3D" id="3.30.70.270">
    <property type="match status" value="1"/>
</dbReference>
<reference evidence="3" key="1">
    <citation type="submission" date="2019-08" db="EMBL/GenBank/DDBJ databases">
        <authorList>
            <person name="Kucharzyk K."/>
            <person name="Murdoch R.W."/>
            <person name="Higgins S."/>
            <person name="Loffler F."/>
        </authorList>
    </citation>
    <scope>NUCLEOTIDE SEQUENCE</scope>
</reference>
<dbReference type="InterPro" id="IPR050469">
    <property type="entry name" value="Diguanylate_Cyclase"/>
</dbReference>
<feature type="domain" description="GGDEF" evidence="2">
    <location>
        <begin position="262"/>
        <end position="388"/>
    </location>
</feature>
<dbReference type="EMBL" id="VSSQ01025270">
    <property type="protein sequence ID" value="MPM73301.1"/>
    <property type="molecule type" value="Genomic_DNA"/>
</dbReference>
<keyword evidence="1" id="KW-0472">Membrane</keyword>
<evidence type="ECO:0000256" key="1">
    <source>
        <dbReference type="SAM" id="Phobius"/>
    </source>
</evidence>
<gene>
    <name evidence="3" type="ORF">SDC9_120281</name>
</gene>
<accession>A0A645C812</accession>
<dbReference type="Pfam" id="PF00990">
    <property type="entry name" value="GGDEF"/>
    <property type="match status" value="1"/>
</dbReference>
<dbReference type="Gene3D" id="3.30.450.20">
    <property type="entry name" value="PAS domain"/>
    <property type="match status" value="1"/>
</dbReference>
<dbReference type="PANTHER" id="PTHR45138:SF9">
    <property type="entry name" value="DIGUANYLATE CYCLASE DGCM-RELATED"/>
    <property type="match status" value="1"/>
</dbReference>
<dbReference type="InterPro" id="IPR029787">
    <property type="entry name" value="Nucleotide_cyclase"/>
</dbReference>
<dbReference type="SUPFAM" id="SSF55073">
    <property type="entry name" value="Nucleotide cyclase"/>
    <property type="match status" value="1"/>
</dbReference>
<feature type="transmembrane region" description="Helical" evidence="1">
    <location>
        <begin position="204"/>
        <end position="222"/>
    </location>
</feature>
<proteinExistence type="predicted"/>
<keyword evidence="1" id="KW-0812">Transmembrane</keyword>
<dbReference type="InterPro" id="IPR000160">
    <property type="entry name" value="GGDEF_dom"/>
</dbReference>
<dbReference type="AlphaFoldDB" id="A0A645C812"/>
<protein>
    <recommendedName>
        <fullName evidence="2">GGDEF domain-containing protein</fullName>
    </recommendedName>
</protein>
<dbReference type="SMART" id="SM00267">
    <property type="entry name" value="GGDEF"/>
    <property type="match status" value="1"/>
</dbReference>
<evidence type="ECO:0000313" key="3">
    <source>
        <dbReference type="EMBL" id="MPM73301.1"/>
    </source>
</evidence>
<organism evidence="3">
    <name type="scientific">bioreactor metagenome</name>
    <dbReference type="NCBI Taxonomy" id="1076179"/>
    <lineage>
        <taxon>unclassified sequences</taxon>
        <taxon>metagenomes</taxon>
        <taxon>ecological metagenomes</taxon>
    </lineage>
</organism>
<dbReference type="PROSITE" id="PS50887">
    <property type="entry name" value="GGDEF"/>
    <property type="match status" value="1"/>
</dbReference>
<dbReference type="PANTHER" id="PTHR45138">
    <property type="entry name" value="REGULATORY COMPONENTS OF SENSORY TRANSDUCTION SYSTEM"/>
    <property type="match status" value="1"/>
</dbReference>
<dbReference type="InterPro" id="IPR043128">
    <property type="entry name" value="Rev_trsase/Diguanyl_cyclase"/>
</dbReference>
<dbReference type="GO" id="GO:0052621">
    <property type="term" value="F:diguanylate cyclase activity"/>
    <property type="evidence" value="ECO:0007669"/>
    <property type="project" value="TreeGrafter"/>
</dbReference>